<gene>
    <name evidence="1" type="ORF">J1899_11595</name>
</gene>
<evidence type="ECO:0000313" key="1">
    <source>
        <dbReference type="EMBL" id="QVY59713.1"/>
    </source>
</evidence>
<proteinExistence type="predicted"/>
<protein>
    <recommendedName>
        <fullName evidence="3">YozE SAM-like domain-containing protein</fullName>
    </recommendedName>
</protein>
<dbReference type="EMBL" id="CP071709">
    <property type="protein sequence ID" value="QVY59713.1"/>
    <property type="molecule type" value="Genomic_DNA"/>
</dbReference>
<keyword evidence="2" id="KW-1185">Reference proteome</keyword>
<reference evidence="1 2" key="1">
    <citation type="submission" date="2021-03" db="EMBL/GenBank/DDBJ databases">
        <title>The first data on the complete genome of the tetrodotoxin-producing bacterium.</title>
        <authorList>
            <person name="Melnikova D.I."/>
            <person name="Nijland R."/>
            <person name="Magarlamov T.Y."/>
        </authorList>
    </citation>
    <scope>NUCLEOTIDE SEQUENCE [LARGE SCALE GENOMIC DNA]</scope>
    <source>
        <strain evidence="1 2">1839</strain>
    </source>
</reference>
<accession>A0ABX8F5I8</accession>
<organism evidence="1 2">
    <name type="scientific">Cytobacillus gottheilii</name>
    <dbReference type="NCBI Taxonomy" id="859144"/>
    <lineage>
        <taxon>Bacteria</taxon>
        <taxon>Bacillati</taxon>
        <taxon>Bacillota</taxon>
        <taxon>Bacilli</taxon>
        <taxon>Bacillales</taxon>
        <taxon>Bacillaceae</taxon>
        <taxon>Cytobacillus</taxon>
    </lineage>
</organism>
<evidence type="ECO:0008006" key="3">
    <source>
        <dbReference type="Google" id="ProtNLM"/>
    </source>
</evidence>
<dbReference type="Proteomes" id="UP000679247">
    <property type="component" value="Chromosome"/>
</dbReference>
<name>A0ABX8F5I8_9BACI</name>
<evidence type="ECO:0000313" key="2">
    <source>
        <dbReference type="Proteomes" id="UP000679247"/>
    </source>
</evidence>
<dbReference type="RefSeq" id="WP_214473814.1">
    <property type="nucleotide sequence ID" value="NZ_CP071709.1"/>
</dbReference>
<sequence>MMMKFEKETVNNYLSSAAVDERSPREEFMVDIAQYSKDLNSATHAYRVNSFDDLIYFFENVDLS</sequence>